<keyword evidence="1" id="KW-0175">Coiled coil</keyword>
<evidence type="ECO:0000256" key="2">
    <source>
        <dbReference type="SAM" id="MobiDB-lite"/>
    </source>
</evidence>
<evidence type="ECO:0000256" key="1">
    <source>
        <dbReference type="SAM" id="Coils"/>
    </source>
</evidence>
<dbReference type="PANTHER" id="PTHR21623:SF2">
    <property type="entry name" value="COILED-COIL DOMAIN-CONTAINING PROTEIN 33"/>
    <property type="match status" value="1"/>
</dbReference>
<organism evidence="3 4">
    <name type="scientific">Diacronema lutheri</name>
    <name type="common">Unicellular marine alga</name>
    <name type="synonym">Monochrysis lutheri</name>
    <dbReference type="NCBI Taxonomy" id="2081491"/>
    <lineage>
        <taxon>Eukaryota</taxon>
        <taxon>Haptista</taxon>
        <taxon>Haptophyta</taxon>
        <taxon>Pavlovophyceae</taxon>
        <taxon>Pavlovales</taxon>
        <taxon>Pavlovaceae</taxon>
        <taxon>Diacronema</taxon>
    </lineage>
</organism>
<evidence type="ECO:0000313" key="3">
    <source>
        <dbReference type="EMBL" id="KAG8458463.1"/>
    </source>
</evidence>
<protein>
    <submittedName>
        <fullName evidence="3">Uncharacterized protein</fullName>
    </submittedName>
</protein>
<dbReference type="GO" id="GO:0005777">
    <property type="term" value="C:peroxisome"/>
    <property type="evidence" value="ECO:0007669"/>
    <property type="project" value="TreeGrafter"/>
</dbReference>
<feature type="coiled-coil region" evidence="1">
    <location>
        <begin position="563"/>
        <end position="618"/>
    </location>
</feature>
<feature type="region of interest" description="Disordered" evidence="2">
    <location>
        <begin position="874"/>
        <end position="966"/>
    </location>
</feature>
<dbReference type="PANTHER" id="PTHR21623">
    <property type="entry name" value="SPERIOLIN-BINDING FACTOR"/>
    <property type="match status" value="1"/>
</dbReference>
<proteinExistence type="predicted"/>
<name>A0A8J5X3I1_DIALT</name>
<gene>
    <name evidence="3" type="ORF">KFE25_004341</name>
</gene>
<accession>A0A8J5X3I1</accession>
<dbReference type="EMBL" id="JAGTXO010000051">
    <property type="protein sequence ID" value="KAG8458463.1"/>
    <property type="molecule type" value="Genomic_DNA"/>
</dbReference>
<evidence type="ECO:0000313" key="4">
    <source>
        <dbReference type="Proteomes" id="UP000751190"/>
    </source>
</evidence>
<dbReference type="Proteomes" id="UP000751190">
    <property type="component" value="Unassembled WGS sequence"/>
</dbReference>
<dbReference type="OrthoDB" id="552574at2759"/>
<comment type="caution">
    <text evidence="3">The sequence shown here is derived from an EMBL/GenBank/DDBJ whole genome shotgun (WGS) entry which is preliminary data.</text>
</comment>
<dbReference type="InterPro" id="IPR039889">
    <property type="entry name" value="CCD33"/>
</dbReference>
<reference evidence="3" key="1">
    <citation type="submission" date="2021-05" db="EMBL/GenBank/DDBJ databases">
        <title>The genome of the haptophyte Pavlova lutheri (Diacronema luteri, Pavlovales) - a model for lipid biosynthesis in eukaryotic algae.</title>
        <authorList>
            <person name="Hulatt C.J."/>
            <person name="Posewitz M.C."/>
        </authorList>
    </citation>
    <scope>NUCLEOTIDE SEQUENCE</scope>
    <source>
        <strain evidence="3">NIVA-4/92</strain>
    </source>
</reference>
<dbReference type="AlphaFoldDB" id="A0A8J5X3I1"/>
<keyword evidence="4" id="KW-1185">Reference proteome</keyword>
<feature type="coiled-coil region" evidence="1">
    <location>
        <begin position="780"/>
        <end position="818"/>
    </location>
</feature>
<feature type="compositionally biased region" description="Gly residues" evidence="2">
    <location>
        <begin position="929"/>
        <end position="958"/>
    </location>
</feature>
<sequence length="966" mass="98760">MAATLTITLRDVALHDAGHYFLTVQYLTPDGDEKKVRTEVSAKTNKPEFKNRSFSLPVRATDGVLDDAELQFGAFLVVRSEGAPGDGEQRATAKGTAKLAGLCGKRLADLAPALAAGSVAEPVVLTHPDGATIGSLIAEMHVTLSPGAAPLRASAEQLNGSSYEVVVRNAINLAGVTGGGAFGRATSAGGGGGGGGLIVSIAAVHRGVTSAELARTRPALETAPSGGLVGWNETLVVRPAAPFVDETDGLVVTLFTAGGGAGGGGDGNASIALARAHVPLAALRDESARELRVELAEAAGAALLIGFRKLPPAAPAAARLELELRQLRAQATGLLLPPAGAVTVALRFRELSAYSPGSLPWRHAYVPPAPGASDALRRIVAEPPALADARAVTWPCDGGAWPHAHSWTLDVDADAPAAGSGIVVEFYVPEWLPADGGAPGGDAVEWRLWAHATLPTPAAVQAAAADAGRAGGGAPVDVPFEAPLILNRDAALVPGASPPPILAGSIRWLPAAHAVPRAPAASARSPAGTEPGANAVCDLPPAISLVPAHEAARSAAALASAPHAQLLVELEQKQALINRLLREVDARTAALSRCGHELVTLRDKHSALEAEHARARRDLADKARSVDRLALDAGQAEHLDPVELARRHRMLGGAYRAEKARSDDLSAQLATLSQRVGSARRLENAYVALQDAHRAQGAELQRAQVEAGSLLKYKQAVKAQEKLIAKLEALVKPALRDQRAAKEASADAGAMRARLALLEAMHAEAAGIGTEEHVKLVMRAEQAERRATATEAEMADAARSYAREIAGLKVRLAEKEAELLGGFGAPHNAGNWHGSAPAAGGKDGHANGGVKQLGGSLGPGAHLGSAADLAAEWRPSGENGGVRDFGSRPAPIGVRTPPGGGILRRNSGARLESLVPRTPPPPSHAGAGAQPGIGDGGALSFGSSAGGGEPLAPVGGGFTPPSGEYY</sequence>